<dbReference type="RefSeq" id="WP_185138919.1">
    <property type="nucleotide sequence ID" value="NZ_BORM01000018.1"/>
</dbReference>
<dbReference type="GO" id="GO:0016020">
    <property type="term" value="C:membrane"/>
    <property type="evidence" value="ECO:0007669"/>
    <property type="project" value="TreeGrafter"/>
</dbReference>
<name>A0A841U2J3_9BACL</name>
<dbReference type="PANTHER" id="PTHR10587">
    <property type="entry name" value="GLYCOSYL TRANSFERASE-RELATED"/>
    <property type="match status" value="1"/>
</dbReference>
<feature type="compositionally biased region" description="Basic and acidic residues" evidence="3">
    <location>
        <begin position="249"/>
        <end position="260"/>
    </location>
</feature>
<dbReference type="SUPFAM" id="SSF88713">
    <property type="entry name" value="Glycoside hydrolase/deacetylase"/>
    <property type="match status" value="1"/>
</dbReference>
<reference evidence="6 7" key="1">
    <citation type="submission" date="2020-08" db="EMBL/GenBank/DDBJ databases">
        <title>Cohnella phylogeny.</title>
        <authorList>
            <person name="Dunlap C."/>
        </authorList>
    </citation>
    <scope>NUCLEOTIDE SEQUENCE [LARGE SCALE GENOMIC DNA]</scope>
    <source>
        <strain evidence="6 7">DSM 25239</strain>
    </source>
</reference>
<accession>A0A841U2J3</accession>
<keyword evidence="4" id="KW-0732">Signal</keyword>
<protein>
    <submittedName>
        <fullName evidence="6">Polysaccharide deacetylase family protein</fullName>
    </submittedName>
</protein>
<dbReference type="GO" id="GO:0005975">
    <property type="term" value="P:carbohydrate metabolic process"/>
    <property type="evidence" value="ECO:0007669"/>
    <property type="project" value="InterPro"/>
</dbReference>
<feature type="region of interest" description="Disordered" evidence="3">
    <location>
        <begin position="247"/>
        <end position="266"/>
    </location>
</feature>
<dbReference type="PROSITE" id="PS51677">
    <property type="entry name" value="NODB"/>
    <property type="match status" value="1"/>
</dbReference>
<dbReference type="GO" id="GO:0016810">
    <property type="term" value="F:hydrolase activity, acting on carbon-nitrogen (but not peptide) bonds"/>
    <property type="evidence" value="ECO:0007669"/>
    <property type="project" value="InterPro"/>
</dbReference>
<evidence type="ECO:0000313" key="6">
    <source>
        <dbReference type="EMBL" id="MBB6694957.1"/>
    </source>
</evidence>
<dbReference type="InterPro" id="IPR002509">
    <property type="entry name" value="NODB_dom"/>
</dbReference>
<dbReference type="InterPro" id="IPR050248">
    <property type="entry name" value="Polysacc_deacetylase_ArnD"/>
</dbReference>
<dbReference type="InterPro" id="IPR011330">
    <property type="entry name" value="Glyco_hydro/deAcase_b/a-brl"/>
</dbReference>
<comment type="caution">
    <text evidence="6">The sequence shown here is derived from an EMBL/GenBank/DDBJ whole genome shotgun (WGS) entry which is preliminary data.</text>
</comment>
<evidence type="ECO:0000256" key="2">
    <source>
        <dbReference type="ARBA" id="ARBA00022801"/>
    </source>
</evidence>
<dbReference type="Gene3D" id="3.20.20.370">
    <property type="entry name" value="Glycoside hydrolase/deacetylase"/>
    <property type="match status" value="1"/>
</dbReference>
<keyword evidence="7" id="KW-1185">Reference proteome</keyword>
<dbReference type="EMBL" id="JACJVR010000110">
    <property type="protein sequence ID" value="MBB6694957.1"/>
    <property type="molecule type" value="Genomic_DNA"/>
</dbReference>
<dbReference type="CDD" id="cd10917">
    <property type="entry name" value="CE4_NodB_like_6s_7s"/>
    <property type="match status" value="1"/>
</dbReference>
<keyword evidence="2" id="KW-0378">Hydrolase</keyword>
<keyword evidence="1" id="KW-0479">Metal-binding</keyword>
<dbReference type="PANTHER" id="PTHR10587:SF133">
    <property type="entry name" value="CHITIN DEACETYLASE 1-RELATED"/>
    <property type="match status" value="1"/>
</dbReference>
<evidence type="ECO:0000313" key="7">
    <source>
        <dbReference type="Proteomes" id="UP000553776"/>
    </source>
</evidence>
<dbReference type="AlphaFoldDB" id="A0A841U2J3"/>
<evidence type="ECO:0000256" key="1">
    <source>
        <dbReference type="ARBA" id="ARBA00022723"/>
    </source>
</evidence>
<dbReference type="GO" id="GO:0046872">
    <property type="term" value="F:metal ion binding"/>
    <property type="evidence" value="ECO:0007669"/>
    <property type="project" value="UniProtKB-KW"/>
</dbReference>
<dbReference type="Proteomes" id="UP000553776">
    <property type="component" value="Unassembled WGS sequence"/>
</dbReference>
<feature type="domain" description="NodB homology" evidence="5">
    <location>
        <begin position="48"/>
        <end position="231"/>
    </location>
</feature>
<feature type="chain" id="PRO_5039619882" evidence="4">
    <location>
        <begin position="28"/>
        <end position="266"/>
    </location>
</feature>
<evidence type="ECO:0000259" key="5">
    <source>
        <dbReference type="PROSITE" id="PS51677"/>
    </source>
</evidence>
<proteinExistence type="predicted"/>
<organism evidence="6 7">
    <name type="scientific">Cohnella xylanilytica</name>
    <dbReference type="NCBI Taxonomy" id="557555"/>
    <lineage>
        <taxon>Bacteria</taxon>
        <taxon>Bacillati</taxon>
        <taxon>Bacillota</taxon>
        <taxon>Bacilli</taxon>
        <taxon>Bacillales</taxon>
        <taxon>Paenibacillaceae</taxon>
        <taxon>Cohnella</taxon>
    </lineage>
</organism>
<gene>
    <name evidence="6" type="ORF">H7B90_26535</name>
</gene>
<evidence type="ECO:0000256" key="4">
    <source>
        <dbReference type="SAM" id="SignalP"/>
    </source>
</evidence>
<sequence>MGHGIARLTLVAACLLTLCGFTGQPVANTREYYESRGEIVWEVPTDEKLIALTFDDGPDATTTLQILDLLAKYDAKATFFVVGRRAERFPEVVKREALEGHEIANHTYSHMYFNRKVSASAIAGELEKTSNTLTELTGRKCRWFRPPGGFYNDTVVQVAKEQGYTLILWSWHQDTRDWISPGVGKIVRKVLNNARNGDIVLLHDHVGGANQTVAALGQILPELRNRGYRMVTVSELLLHKRSQPVKLYPRNDRTGDRPGDRSGGGR</sequence>
<dbReference type="Pfam" id="PF01522">
    <property type="entry name" value="Polysacc_deac_1"/>
    <property type="match status" value="1"/>
</dbReference>
<feature type="signal peptide" evidence="4">
    <location>
        <begin position="1"/>
        <end position="27"/>
    </location>
</feature>
<evidence type="ECO:0000256" key="3">
    <source>
        <dbReference type="SAM" id="MobiDB-lite"/>
    </source>
</evidence>